<dbReference type="PANTHER" id="PTHR12233">
    <property type="entry name" value="VACUOLAR PROTEIN SORTING 26 RELATED"/>
    <property type="match status" value="1"/>
</dbReference>
<proteinExistence type="inferred from homology"/>
<dbReference type="AlphaFoldDB" id="A0A8C3UU99"/>
<reference evidence="5" key="1">
    <citation type="submission" date="2020-10" db="EMBL/GenBank/DDBJ databases">
        <title>Catharus ustulatus (Swainson's thrush) genome, bCatUst1, primary haplotype v2.</title>
        <authorList>
            <person name="Delmore K."/>
            <person name="Vafadar M."/>
            <person name="Formenti G."/>
            <person name="Chow W."/>
            <person name="Pelan S."/>
            <person name="Howe K."/>
            <person name="Rhie A."/>
            <person name="Mountcastle J."/>
            <person name="Haase B."/>
            <person name="Fedrigo O."/>
            <person name="Jarvis E.D."/>
        </authorList>
    </citation>
    <scope>NUCLEOTIDE SEQUENCE [LARGE SCALE GENOMIC DNA]</scope>
</reference>
<accession>A0A8C3UU99</accession>
<dbReference type="Pfam" id="PF03643">
    <property type="entry name" value="Vps26"/>
    <property type="match status" value="1"/>
</dbReference>
<dbReference type="InterPro" id="IPR028934">
    <property type="entry name" value="Vps26-related"/>
</dbReference>
<name>A0A8C3UU99_CATUS</name>
<dbReference type="Ensembl" id="ENSCUST00005020303.1">
    <property type="protein sequence ID" value="ENSCUSP00005019562.1"/>
    <property type="gene ID" value="ENSCUSG00005012518.1"/>
</dbReference>
<keyword evidence="3" id="KW-0653">Protein transport</keyword>
<evidence type="ECO:0000313" key="5">
    <source>
        <dbReference type="Ensembl" id="ENSCUSP00005019562.1"/>
    </source>
</evidence>
<keyword evidence="2" id="KW-0813">Transport</keyword>
<organism evidence="5 6">
    <name type="scientific">Catharus ustulatus</name>
    <name type="common">Russet-backed thrush</name>
    <name type="synonym">Hylocichla ustulatus</name>
    <dbReference type="NCBI Taxonomy" id="91951"/>
    <lineage>
        <taxon>Eukaryota</taxon>
        <taxon>Metazoa</taxon>
        <taxon>Chordata</taxon>
        <taxon>Craniata</taxon>
        <taxon>Vertebrata</taxon>
        <taxon>Euteleostomi</taxon>
        <taxon>Archelosauria</taxon>
        <taxon>Archosauria</taxon>
        <taxon>Dinosauria</taxon>
        <taxon>Saurischia</taxon>
        <taxon>Theropoda</taxon>
        <taxon>Coelurosauria</taxon>
        <taxon>Aves</taxon>
        <taxon>Neognathae</taxon>
        <taxon>Neoaves</taxon>
        <taxon>Telluraves</taxon>
        <taxon>Australaves</taxon>
        <taxon>Passeriformes</taxon>
        <taxon>Turdidae</taxon>
        <taxon>Catharus</taxon>
    </lineage>
</organism>
<keyword evidence="6" id="KW-1185">Reference proteome</keyword>
<reference evidence="5" key="3">
    <citation type="submission" date="2025-09" db="UniProtKB">
        <authorList>
            <consortium name="Ensembl"/>
        </authorList>
    </citation>
    <scope>IDENTIFICATION</scope>
</reference>
<evidence type="ECO:0000256" key="3">
    <source>
        <dbReference type="ARBA" id="ARBA00022927"/>
    </source>
</evidence>
<gene>
    <name evidence="5" type="primary">VPS26B</name>
</gene>
<protein>
    <submittedName>
        <fullName evidence="5">VPS26, retromer complex component B</fullName>
    </submittedName>
</protein>
<evidence type="ECO:0000313" key="6">
    <source>
        <dbReference type="Proteomes" id="UP000694563"/>
    </source>
</evidence>
<dbReference type="FunFam" id="2.60.40.640:FF:000002">
    <property type="entry name" value="Vacuolar protein sorting-associated protein 26A"/>
    <property type="match status" value="1"/>
</dbReference>
<sequence length="444" mass="50378">MAGPGQSPLPRKERGGPGRAGRGCRCAVRGARCAVRGARCAVRGARVRPPPPRQRCRIAAPPRCRRRPGAFPGPFPGPFPGVAAAAPRSPAPAAIRQRGRGVRPHRGAMSFFGFGQSPELELVLSDAESRRRVEHKTEEGKKEKYFLFYDGETVSGRVVLTLKNPNKRLEHQGIKVEFIGQIELYYDRGNHHEFVSLVKDLARPGEFTQSQTFDFEFTHVEKPYESYTGQNVKLRYFLRATVSRRLNDVVKEMDIVVHTLSTYPELNSSIKMEVGIEDCLHIEFEYNKSKYHLKDVIVGKIYFLLVRIKIKHMEIDIIKRETTGTGPNVYHENDTIAKYEIMDGAPVRGESIPIRLFLAGYELTPTMRDINKKFSVRYYLNLVLIDEEERRYFKQQEVVLWRKGDIVRKSMSHQAAIASQRFEGSSSHGEAKAPAQPAENNGRQ</sequence>
<dbReference type="InterPro" id="IPR014752">
    <property type="entry name" value="Arrestin-like_C"/>
</dbReference>
<evidence type="ECO:0000256" key="4">
    <source>
        <dbReference type="SAM" id="MobiDB-lite"/>
    </source>
</evidence>
<feature type="region of interest" description="Disordered" evidence="4">
    <location>
        <begin position="417"/>
        <end position="444"/>
    </location>
</feature>
<reference evidence="5" key="2">
    <citation type="submission" date="2025-08" db="UniProtKB">
        <authorList>
            <consortium name="Ensembl"/>
        </authorList>
    </citation>
    <scope>IDENTIFICATION</scope>
</reference>
<evidence type="ECO:0000256" key="1">
    <source>
        <dbReference type="ARBA" id="ARBA00009100"/>
    </source>
</evidence>
<dbReference type="GO" id="GO:0006886">
    <property type="term" value="P:intracellular protein transport"/>
    <property type="evidence" value="ECO:0007669"/>
    <property type="project" value="InterPro"/>
</dbReference>
<dbReference type="Proteomes" id="UP000694563">
    <property type="component" value="Chromosome 28"/>
</dbReference>
<comment type="similarity">
    <text evidence="1">Belongs to the VPS26 family.</text>
</comment>
<dbReference type="FunFam" id="2.60.40.640:FF:000001">
    <property type="entry name" value="Vacuolar protein sorting-associated protein 26A"/>
    <property type="match status" value="1"/>
</dbReference>
<dbReference type="Gene3D" id="2.60.40.640">
    <property type="match status" value="2"/>
</dbReference>
<feature type="region of interest" description="Disordered" evidence="4">
    <location>
        <begin position="1"/>
        <end position="23"/>
    </location>
</feature>
<evidence type="ECO:0000256" key="2">
    <source>
        <dbReference type="ARBA" id="ARBA00022448"/>
    </source>
</evidence>